<dbReference type="Gene3D" id="3.40.50.2300">
    <property type="match status" value="2"/>
</dbReference>
<accession>X1EP33</accession>
<reference evidence="3" key="1">
    <citation type="journal article" date="2014" name="Front. Microbiol.">
        <title>High frequency of phylogenetically diverse reductive dehalogenase-homologous genes in deep subseafloor sedimentary metagenomes.</title>
        <authorList>
            <person name="Kawai M."/>
            <person name="Futagami T."/>
            <person name="Toyoda A."/>
            <person name="Takaki Y."/>
            <person name="Nishi S."/>
            <person name="Hori S."/>
            <person name="Arai W."/>
            <person name="Tsubouchi T."/>
            <person name="Morono Y."/>
            <person name="Uchiyama I."/>
            <person name="Ito T."/>
            <person name="Fujiyama A."/>
            <person name="Inagaki F."/>
            <person name="Takami H."/>
        </authorList>
    </citation>
    <scope>NUCLEOTIDE SEQUENCE</scope>
    <source>
        <strain evidence="3">Expedition CK06-06</strain>
    </source>
</reference>
<feature type="non-terminal residue" evidence="3">
    <location>
        <position position="1"/>
    </location>
</feature>
<dbReference type="AlphaFoldDB" id="X1EP33"/>
<sequence length="143" mass="16034">RSETERLITVEKVDALIGCYQSAVTDPVSTVAELHGIPFLDDSATAPSLTERGFKWFFRTTPTDIVHVEGMLSLLKELKETRPDLNLRRLAIVCEDTLFGQDTAKLLKEKAPEYGYEVVVDITYPHEATDVDAEALRVKRAEP</sequence>
<evidence type="ECO:0000313" key="3">
    <source>
        <dbReference type="EMBL" id="GAH35141.1"/>
    </source>
</evidence>
<feature type="domain" description="Leucine-binding protein" evidence="2">
    <location>
        <begin position="3"/>
        <end position="142"/>
    </location>
</feature>
<organism evidence="3">
    <name type="scientific">marine sediment metagenome</name>
    <dbReference type="NCBI Taxonomy" id="412755"/>
    <lineage>
        <taxon>unclassified sequences</taxon>
        <taxon>metagenomes</taxon>
        <taxon>ecological metagenomes</taxon>
    </lineage>
</organism>
<gene>
    <name evidence="3" type="ORF">S03H2_25718</name>
</gene>
<keyword evidence="1" id="KW-0732">Signal</keyword>
<dbReference type="InterPro" id="IPR051010">
    <property type="entry name" value="BCAA_transport"/>
</dbReference>
<protein>
    <recommendedName>
        <fullName evidence="2">Leucine-binding protein domain-containing protein</fullName>
    </recommendedName>
</protein>
<comment type="caution">
    <text evidence="3">The sequence shown here is derived from an EMBL/GenBank/DDBJ whole genome shotgun (WGS) entry which is preliminary data.</text>
</comment>
<dbReference type="EMBL" id="BARU01014642">
    <property type="protein sequence ID" value="GAH35141.1"/>
    <property type="molecule type" value="Genomic_DNA"/>
</dbReference>
<proteinExistence type="predicted"/>
<name>X1EP33_9ZZZZ</name>
<dbReference type="InterPro" id="IPR028082">
    <property type="entry name" value="Peripla_BP_I"/>
</dbReference>
<dbReference type="Pfam" id="PF13458">
    <property type="entry name" value="Peripla_BP_6"/>
    <property type="match status" value="1"/>
</dbReference>
<evidence type="ECO:0000259" key="2">
    <source>
        <dbReference type="Pfam" id="PF13458"/>
    </source>
</evidence>
<dbReference type="InterPro" id="IPR028081">
    <property type="entry name" value="Leu-bd"/>
</dbReference>
<dbReference type="PANTHER" id="PTHR30483">
    <property type="entry name" value="LEUCINE-SPECIFIC-BINDING PROTEIN"/>
    <property type="match status" value="1"/>
</dbReference>
<evidence type="ECO:0000256" key="1">
    <source>
        <dbReference type="ARBA" id="ARBA00022729"/>
    </source>
</evidence>
<dbReference type="PANTHER" id="PTHR30483:SF37">
    <property type="entry name" value="ABC TRANSPORTER SUBSTRATE-BINDING PROTEIN"/>
    <property type="match status" value="1"/>
</dbReference>
<feature type="non-terminal residue" evidence="3">
    <location>
        <position position="143"/>
    </location>
</feature>
<dbReference type="SUPFAM" id="SSF53822">
    <property type="entry name" value="Periplasmic binding protein-like I"/>
    <property type="match status" value="1"/>
</dbReference>